<keyword evidence="2" id="KW-0229">DNA integration</keyword>
<dbReference type="CDD" id="cd00796">
    <property type="entry name" value="INT_Rci_Hp1_C"/>
    <property type="match status" value="1"/>
</dbReference>
<dbReference type="InterPro" id="IPR011010">
    <property type="entry name" value="DNA_brk_join_enz"/>
</dbReference>
<dbReference type="InterPro" id="IPR038488">
    <property type="entry name" value="Integrase_DNA-bd_sf"/>
</dbReference>
<evidence type="ECO:0000259" key="5">
    <source>
        <dbReference type="PROSITE" id="PS51898"/>
    </source>
</evidence>
<name>A0ABS7PJX4_9SPHN</name>
<dbReference type="Gene3D" id="1.10.150.130">
    <property type="match status" value="1"/>
</dbReference>
<accession>A0ABS7PJX4</accession>
<reference evidence="6 7" key="1">
    <citation type="submission" date="2021-08" db="EMBL/GenBank/DDBJ databases">
        <authorList>
            <person name="Tuo L."/>
        </authorList>
    </citation>
    <scope>NUCLEOTIDE SEQUENCE [LARGE SCALE GENOMIC DNA]</scope>
    <source>
        <strain evidence="6 7">JCM 31229</strain>
    </source>
</reference>
<dbReference type="Gene3D" id="1.10.443.10">
    <property type="entry name" value="Intergrase catalytic core"/>
    <property type="match status" value="1"/>
</dbReference>
<organism evidence="6 7">
    <name type="scientific">Sphingomonas colocasiae</name>
    <dbReference type="NCBI Taxonomy" id="1848973"/>
    <lineage>
        <taxon>Bacteria</taxon>
        <taxon>Pseudomonadati</taxon>
        <taxon>Pseudomonadota</taxon>
        <taxon>Alphaproteobacteria</taxon>
        <taxon>Sphingomonadales</taxon>
        <taxon>Sphingomonadaceae</taxon>
        <taxon>Sphingomonas</taxon>
    </lineage>
</organism>
<sequence>MSYRLGWRTRQNSEKYKKTGGYFAFDSDVRRHTVLVKPFHGANASDTSRTSMPKLTDTLVRNVQVPAGRKDIKMYDDMIRGFGVRVTENGKRSFILNYVASGRERRLTIGQYPAWGVAAAREHAARLRRRVDAGEDPAEERVTDRNLKTLQQLQERYVLEVGGKKASSSQRDERSIWQSHILPELGARRLNDISFSDIERLHHRISDASPIRANRTIALLRHAFNKAQQWGWAASNPVLGIKCNPEQPRERFLTGAELEAFFSVLDRRDESPSLLAIRFIILTGCRKGEAFKLTWDQLDLSTGHWTKPSAHTKQRRVHRIPLSSEATETLHREKRFSSNGVVFPGPSGRPLVDVKKAFRSVTMEANISGLRIHDLRHSYASVLVSNGASLPVIGKLLGHTQAATTMRYAHLFDDPLREASEIMSVVSRKGVR</sequence>
<comment type="caution">
    <text evidence="6">The sequence shown here is derived from an EMBL/GenBank/DDBJ whole genome shotgun (WGS) entry which is preliminary data.</text>
</comment>
<dbReference type="Gene3D" id="3.30.160.390">
    <property type="entry name" value="Integrase, DNA-binding domain"/>
    <property type="match status" value="1"/>
</dbReference>
<protein>
    <submittedName>
        <fullName evidence="6">Site-specific integrase</fullName>
    </submittedName>
</protein>
<evidence type="ECO:0000256" key="4">
    <source>
        <dbReference type="ARBA" id="ARBA00023172"/>
    </source>
</evidence>
<dbReference type="InterPro" id="IPR050808">
    <property type="entry name" value="Phage_Integrase"/>
</dbReference>
<keyword evidence="7" id="KW-1185">Reference proteome</keyword>
<dbReference type="RefSeq" id="WP_222988130.1">
    <property type="nucleotide sequence ID" value="NZ_JAINVV010000001.1"/>
</dbReference>
<evidence type="ECO:0000313" key="7">
    <source>
        <dbReference type="Proteomes" id="UP000706039"/>
    </source>
</evidence>
<dbReference type="PANTHER" id="PTHR30629:SF2">
    <property type="entry name" value="PROPHAGE INTEGRASE INTS-RELATED"/>
    <property type="match status" value="1"/>
</dbReference>
<dbReference type="Pfam" id="PF13356">
    <property type="entry name" value="Arm-DNA-bind_3"/>
    <property type="match status" value="1"/>
</dbReference>
<gene>
    <name evidence="6" type="ORF">K7G82_01975</name>
</gene>
<keyword evidence="3" id="KW-0238">DNA-binding</keyword>
<dbReference type="InterPro" id="IPR010998">
    <property type="entry name" value="Integrase_recombinase_N"/>
</dbReference>
<dbReference type="Proteomes" id="UP000706039">
    <property type="component" value="Unassembled WGS sequence"/>
</dbReference>
<dbReference type="Pfam" id="PF00589">
    <property type="entry name" value="Phage_integrase"/>
    <property type="match status" value="1"/>
</dbReference>
<evidence type="ECO:0000256" key="3">
    <source>
        <dbReference type="ARBA" id="ARBA00023125"/>
    </source>
</evidence>
<dbReference type="PROSITE" id="PS51898">
    <property type="entry name" value="TYR_RECOMBINASE"/>
    <property type="match status" value="1"/>
</dbReference>
<keyword evidence="4" id="KW-0233">DNA recombination</keyword>
<feature type="domain" description="Tyr recombinase" evidence="5">
    <location>
        <begin position="248"/>
        <end position="421"/>
    </location>
</feature>
<dbReference type="SUPFAM" id="SSF56349">
    <property type="entry name" value="DNA breaking-rejoining enzymes"/>
    <property type="match status" value="1"/>
</dbReference>
<dbReference type="InterPro" id="IPR002104">
    <property type="entry name" value="Integrase_catalytic"/>
</dbReference>
<proteinExistence type="inferred from homology"/>
<evidence type="ECO:0000256" key="1">
    <source>
        <dbReference type="ARBA" id="ARBA00008857"/>
    </source>
</evidence>
<dbReference type="InterPro" id="IPR013762">
    <property type="entry name" value="Integrase-like_cat_sf"/>
</dbReference>
<evidence type="ECO:0000313" key="6">
    <source>
        <dbReference type="EMBL" id="MBY8821040.1"/>
    </source>
</evidence>
<evidence type="ECO:0000256" key="2">
    <source>
        <dbReference type="ARBA" id="ARBA00022908"/>
    </source>
</evidence>
<dbReference type="EMBL" id="JAINVV010000001">
    <property type="protein sequence ID" value="MBY8821040.1"/>
    <property type="molecule type" value="Genomic_DNA"/>
</dbReference>
<dbReference type="InterPro" id="IPR025166">
    <property type="entry name" value="Integrase_DNA_bind_dom"/>
</dbReference>
<comment type="similarity">
    <text evidence="1">Belongs to the 'phage' integrase family.</text>
</comment>
<dbReference type="PANTHER" id="PTHR30629">
    <property type="entry name" value="PROPHAGE INTEGRASE"/>
    <property type="match status" value="1"/>
</dbReference>